<evidence type="ECO:0000256" key="6">
    <source>
        <dbReference type="SAM" id="MobiDB-lite"/>
    </source>
</evidence>
<dbReference type="GO" id="GO:0016020">
    <property type="term" value="C:membrane"/>
    <property type="evidence" value="ECO:0007669"/>
    <property type="project" value="UniProtKB-SubCell"/>
</dbReference>
<dbReference type="PANTHER" id="PTHR32322">
    <property type="entry name" value="INNER MEMBRANE TRANSPORTER"/>
    <property type="match status" value="1"/>
</dbReference>
<feature type="transmembrane region" description="Helical" evidence="7">
    <location>
        <begin position="95"/>
        <end position="113"/>
    </location>
</feature>
<reference evidence="9 10" key="1">
    <citation type="submission" date="2020-07" db="EMBL/GenBank/DDBJ databases">
        <title>Sequencing the genomes of 1000 actinobacteria strains.</title>
        <authorList>
            <person name="Klenk H.-P."/>
        </authorList>
    </citation>
    <scope>NUCLEOTIDE SEQUENCE [LARGE SCALE GENOMIC DNA]</scope>
    <source>
        <strain evidence="9 10">CXB654</strain>
    </source>
</reference>
<comment type="caution">
    <text evidence="9">The sequence shown here is derived from an EMBL/GenBank/DDBJ whole genome shotgun (WGS) entry which is preliminary data.</text>
</comment>
<evidence type="ECO:0000256" key="2">
    <source>
        <dbReference type="ARBA" id="ARBA00007362"/>
    </source>
</evidence>
<evidence type="ECO:0000256" key="4">
    <source>
        <dbReference type="ARBA" id="ARBA00022989"/>
    </source>
</evidence>
<dbReference type="AlphaFoldDB" id="A0A852TTX4"/>
<organism evidence="9 10">
    <name type="scientific">Spinactinospora alkalitolerans</name>
    <dbReference type="NCBI Taxonomy" id="687207"/>
    <lineage>
        <taxon>Bacteria</taxon>
        <taxon>Bacillati</taxon>
        <taxon>Actinomycetota</taxon>
        <taxon>Actinomycetes</taxon>
        <taxon>Streptosporangiales</taxon>
        <taxon>Nocardiopsidaceae</taxon>
        <taxon>Spinactinospora</taxon>
    </lineage>
</organism>
<feature type="transmembrane region" description="Helical" evidence="7">
    <location>
        <begin position="150"/>
        <end position="169"/>
    </location>
</feature>
<protein>
    <submittedName>
        <fullName evidence="9">Drug/metabolite transporter (DMT)-like permease</fullName>
    </submittedName>
</protein>
<proteinExistence type="inferred from homology"/>
<feature type="transmembrane region" description="Helical" evidence="7">
    <location>
        <begin position="250"/>
        <end position="271"/>
    </location>
</feature>
<keyword evidence="4 7" id="KW-1133">Transmembrane helix</keyword>
<dbReference type="InterPro" id="IPR037185">
    <property type="entry name" value="EmrE-like"/>
</dbReference>
<gene>
    <name evidence="9" type="ORF">HDA32_002508</name>
</gene>
<feature type="transmembrane region" description="Helical" evidence="7">
    <location>
        <begin position="70"/>
        <end position="89"/>
    </location>
</feature>
<feature type="domain" description="EamA" evidence="8">
    <location>
        <begin position="151"/>
        <end position="292"/>
    </location>
</feature>
<dbReference type="EMBL" id="JACCCC010000001">
    <property type="protein sequence ID" value="NYE47388.1"/>
    <property type="molecule type" value="Genomic_DNA"/>
</dbReference>
<evidence type="ECO:0000259" key="8">
    <source>
        <dbReference type="Pfam" id="PF00892"/>
    </source>
</evidence>
<feature type="transmembrane region" description="Helical" evidence="7">
    <location>
        <begin position="181"/>
        <end position="201"/>
    </location>
</feature>
<dbReference type="RefSeq" id="WP_179643341.1">
    <property type="nucleotide sequence ID" value="NZ_BAAAYY010000015.1"/>
</dbReference>
<evidence type="ECO:0000313" key="9">
    <source>
        <dbReference type="EMBL" id="NYE47388.1"/>
    </source>
</evidence>
<evidence type="ECO:0000256" key="5">
    <source>
        <dbReference type="ARBA" id="ARBA00023136"/>
    </source>
</evidence>
<dbReference type="PANTHER" id="PTHR32322:SF2">
    <property type="entry name" value="EAMA DOMAIN-CONTAINING PROTEIN"/>
    <property type="match status" value="1"/>
</dbReference>
<comment type="similarity">
    <text evidence="2">Belongs to the EamA transporter family.</text>
</comment>
<feature type="transmembrane region" description="Helical" evidence="7">
    <location>
        <begin position="125"/>
        <end position="144"/>
    </location>
</feature>
<keyword evidence="5 7" id="KW-0472">Membrane</keyword>
<dbReference type="Proteomes" id="UP000589036">
    <property type="component" value="Unassembled WGS sequence"/>
</dbReference>
<feature type="transmembrane region" description="Helical" evidence="7">
    <location>
        <begin position="277"/>
        <end position="293"/>
    </location>
</feature>
<dbReference type="InterPro" id="IPR000620">
    <property type="entry name" value="EamA_dom"/>
</dbReference>
<dbReference type="SUPFAM" id="SSF103481">
    <property type="entry name" value="Multidrug resistance efflux transporter EmrE"/>
    <property type="match status" value="2"/>
</dbReference>
<comment type="subcellular location">
    <subcellularLocation>
        <location evidence="1">Membrane</location>
        <topology evidence="1">Multi-pass membrane protein</topology>
    </subcellularLocation>
</comment>
<accession>A0A852TTX4</accession>
<evidence type="ECO:0000256" key="3">
    <source>
        <dbReference type="ARBA" id="ARBA00022692"/>
    </source>
</evidence>
<evidence type="ECO:0000313" key="10">
    <source>
        <dbReference type="Proteomes" id="UP000589036"/>
    </source>
</evidence>
<feature type="transmembrane region" description="Helical" evidence="7">
    <location>
        <begin position="38"/>
        <end position="58"/>
    </location>
</feature>
<dbReference type="Pfam" id="PF00892">
    <property type="entry name" value="EamA"/>
    <property type="match status" value="2"/>
</dbReference>
<name>A0A852TTX4_9ACTN</name>
<feature type="region of interest" description="Disordered" evidence="6">
    <location>
        <begin position="300"/>
        <end position="338"/>
    </location>
</feature>
<keyword evidence="3 7" id="KW-0812">Transmembrane</keyword>
<sequence length="338" mass="34306">MAEARHRASGLGFAVASALAFGGSGPFARPLIDAGVDPLHVTWLRVAGAALILAPLAVRHRGVLRTHPWLLLAYGVFPMAGVQALYFAAISRIPVGVALLIEFLGPVLVLAWIRLVRRRPVSRAAAVGVVLAVAGLACLVEVWAGVRLDALGLALALGAAACQAGYFLLSDTAGEEVDPLAVISYGALVAAALITAVARPWRLEWRLLAGDVDIAGMSTSGLVSVVWLAVVSTAVAYVVGVAAIRRLSPVVAGAVAYLEVVTAIVLAWLMLGEALSAPQIAGAVIVVAGAFIAQTSVATGEAAAQDPPADGASAPGDRRAAAQVQGPVADRAGAQPDA</sequence>
<feature type="transmembrane region" description="Helical" evidence="7">
    <location>
        <begin position="221"/>
        <end position="243"/>
    </location>
</feature>
<feature type="domain" description="EamA" evidence="8">
    <location>
        <begin position="9"/>
        <end position="139"/>
    </location>
</feature>
<dbReference type="InterPro" id="IPR050638">
    <property type="entry name" value="AA-Vitamin_Transporters"/>
</dbReference>
<evidence type="ECO:0000256" key="1">
    <source>
        <dbReference type="ARBA" id="ARBA00004141"/>
    </source>
</evidence>
<evidence type="ECO:0000256" key="7">
    <source>
        <dbReference type="SAM" id="Phobius"/>
    </source>
</evidence>
<keyword evidence="10" id="KW-1185">Reference proteome</keyword>